<proteinExistence type="predicted"/>
<sequence length="182" mass="19876">MDKREEMIAGAARMFDSEGFRGIGIDRALAPSGASTRTLYKHFGSRDGLVIAVLEARHHAFMTQLEAQSADVNPVESLFDTLRQWIEEHGARGCMLLRARSEYAEASGAIVSLVLQQKDEFRNEVEKRVQSALGYESPALSTQVWLLFEGATAAASVTSVSVIDDAKAAALSLLEHARVEHS</sequence>
<keyword evidence="2 4" id="KW-0238">DNA-binding</keyword>
<feature type="DNA-binding region" description="H-T-H motif" evidence="4">
    <location>
        <begin position="24"/>
        <end position="43"/>
    </location>
</feature>
<name>A0A0D9ANQ4_STUST</name>
<dbReference type="SUPFAM" id="SSF46689">
    <property type="entry name" value="Homeodomain-like"/>
    <property type="match status" value="1"/>
</dbReference>
<gene>
    <name evidence="6" type="ORF">UF78_09465</name>
</gene>
<dbReference type="AlphaFoldDB" id="A0A0D9ANQ4"/>
<accession>A0A0D9ANQ4</accession>
<evidence type="ECO:0000256" key="1">
    <source>
        <dbReference type="ARBA" id="ARBA00023015"/>
    </source>
</evidence>
<protein>
    <submittedName>
        <fullName evidence="6">Transcriptional regulator, TetR family protein</fullName>
    </submittedName>
</protein>
<evidence type="ECO:0000256" key="3">
    <source>
        <dbReference type="ARBA" id="ARBA00023163"/>
    </source>
</evidence>
<dbReference type="RefSeq" id="WP_045161910.1">
    <property type="nucleotide sequence ID" value="NZ_JYHV01000015.1"/>
</dbReference>
<evidence type="ECO:0000256" key="2">
    <source>
        <dbReference type="ARBA" id="ARBA00023125"/>
    </source>
</evidence>
<evidence type="ECO:0000259" key="5">
    <source>
        <dbReference type="PROSITE" id="PS50977"/>
    </source>
</evidence>
<dbReference type="InterPro" id="IPR036271">
    <property type="entry name" value="Tet_transcr_reg_TetR-rel_C_sf"/>
</dbReference>
<dbReference type="Gene3D" id="1.10.357.10">
    <property type="entry name" value="Tetracycline Repressor, domain 2"/>
    <property type="match status" value="1"/>
</dbReference>
<evidence type="ECO:0000256" key="4">
    <source>
        <dbReference type="PROSITE-ProRule" id="PRU00335"/>
    </source>
</evidence>
<organism evidence="6 7">
    <name type="scientific">Stutzerimonas stutzeri</name>
    <name type="common">Pseudomonas stutzeri</name>
    <dbReference type="NCBI Taxonomy" id="316"/>
    <lineage>
        <taxon>Bacteria</taxon>
        <taxon>Pseudomonadati</taxon>
        <taxon>Pseudomonadota</taxon>
        <taxon>Gammaproteobacteria</taxon>
        <taxon>Pseudomonadales</taxon>
        <taxon>Pseudomonadaceae</taxon>
        <taxon>Stutzerimonas</taxon>
    </lineage>
</organism>
<dbReference type="OrthoDB" id="116240at2"/>
<dbReference type="PANTHER" id="PTHR47506:SF6">
    <property type="entry name" value="HTH-TYPE TRANSCRIPTIONAL REPRESSOR NEMR"/>
    <property type="match status" value="1"/>
</dbReference>
<comment type="caution">
    <text evidence="6">The sequence shown here is derived from an EMBL/GenBank/DDBJ whole genome shotgun (WGS) entry which is preliminary data.</text>
</comment>
<keyword evidence="1" id="KW-0805">Transcription regulation</keyword>
<dbReference type="Proteomes" id="UP000032487">
    <property type="component" value="Unassembled WGS sequence"/>
</dbReference>
<dbReference type="GO" id="GO:0003677">
    <property type="term" value="F:DNA binding"/>
    <property type="evidence" value="ECO:0007669"/>
    <property type="project" value="UniProtKB-UniRule"/>
</dbReference>
<feature type="domain" description="HTH tetR-type" evidence="5">
    <location>
        <begin position="1"/>
        <end position="61"/>
    </location>
</feature>
<dbReference type="InterPro" id="IPR001647">
    <property type="entry name" value="HTH_TetR"/>
</dbReference>
<dbReference type="PATRIC" id="fig|316.101.peg.923"/>
<dbReference type="PROSITE" id="PS50977">
    <property type="entry name" value="HTH_TETR_2"/>
    <property type="match status" value="1"/>
</dbReference>
<reference evidence="6 7" key="1">
    <citation type="submission" date="2015-02" db="EMBL/GenBank/DDBJ databases">
        <title>Draft genome sequence of Pseudomonas stutzeri NT0128 isolated from wheat (Triticum turgidum) rhizosphere.</title>
        <authorList>
            <person name="Tovi N."/>
            <person name="Frenk S."/>
            <person name="Hadar Y."/>
            <person name="Minz D."/>
        </authorList>
    </citation>
    <scope>NUCLEOTIDE SEQUENCE [LARGE SCALE GENOMIC DNA]</scope>
    <source>
        <strain evidence="6 7">NT0128</strain>
    </source>
</reference>
<dbReference type="PANTHER" id="PTHR47506">
    <property type="entry name" value="TRANSCRIPTIONAL REGULATORY PROTEIN"/>
    <property type="match status" value="1"/>
</dbReference>
<evidence type="ECO:0000313" key="7">
    <source>
        <dbReference type="Proteomes" id="UP000032487"/>
    </source>
</evidence>
<evidence type="ECO:0000313" key="6">
    <source>
        <dbReference type="EMBL" id="KJH82357.1"/>
    </source>
</evidence>
<dbReference type="SUPFAM" id="SSF48498">
    <property type="entry name" value="Tetracyclin repressor-like, C-terminal domain"/>
    <property type="match status" value="1"/>
</dbReference>
<dbReference type="InterPro" id="IPR009057">
    <property type="entry name" value="Homeodomain-like_sf"/>
</dbReference>
<keyword evidence="3" id="KW-0804">Transcription</keyword>
<dbReference type="Pfam" id="PF00440">
    <property type="entry name" value="TetR_N"/>
    <property type="match status" value="1"/>
</dbReference>
<dbReference type="EMBL" id="JYHV01000015">
    <property type="protein sequence ID" value="KJH82357.1"/>
    <property type="molecule type" value="Genomic_DNA"/>
</dbReference>